<evidence type="ECO:0000313" key="2">
    <source>
        <dbReference type="WBParaSite" id="nRc.2.0.1.t22987-RA"/>
    </source>
</evidence>
<protein>
    <submittedName>
        <fullName evidence="2">Uncharacterized protein</fullName>
    </submittedName>
</protein>
<organism evidence="1 2">
    <name type="scientific">Romanomermis culicivorax</name>
    <name type="common">Nematode worm</name>
    <dbReference type="NCBI Taxonomy" id="13658"/>
    <lineage>
        <taxon>Eukaryota</taxon>
        <taxon>Metazoa</taxon>
        <taxon>Ecdysozoa</taxon>
        <taxon>Nematoda</taxon>
        <taxon>Enoplea</taxon>
        <taxon>Dorylaimia</taxon>
        <taxon>Mermithida</taxon>
        <taxon>Mermithoidea</taxon>
        <taxon>Mermithidae</taxon>
        <taxon>Romanomermis</taxon>
    </lineage>
</organism>
<reference evidence="2" key="1">
    <citation type="submission" date="2022-11" db="UniProtKB">
        <authorList>
            <consortium name="WormBaseParasite"/>
        </authorList>
    </citation>
    <scope>IDENTIFICATION</scope>
</reference>
<name>A0A915JA13_ROMCU</name>
<dbReference type="WBParaSite" id="nRc.2.0.1.t22987-RA">
    <property type="protein sequence ID" value="nRc.2.0.1.t22987-RA"/>
    <property type="gene ID" value="nRc.2.0.1.g22987"/>
</dbReference>
<accession>A0A915JA13</accession>
<dbReference type="AlphaFoldDB" id="A0A915JA13"/>
<sequence length="88" mass="10452">MCRHHQKVLFQNLILCQCICYFWLISNTGSQEQRENDDEQQKIVQDWRRSLAIFLKKRSKKILSTNMAKLTLEDMCHLHSAFLAQGIQ</sequence>
<proteinExistence type="predicted"/>
<keyword evidence="1" id="KW-1185">Reference proteome</keyword>
<dbReference type="Proteomes" id="UP000887565">
    <property type="component" value="Unplaced"/>
</dbReference>
<evidence type="ECO:0000313" key="1">
    <source>
        <dbReference type="Proteomes" id="UP000887565"/>
    </source>
</evidence>